<dbReference type="InterPro" id="IPR044974">
    <property type="entry name" value="Disease_R_plants"/>
</dbReference>
<dbReference type="InterPro" id="IPR032675">
    <property type="entry name" value="LRR_dom_sf"/>
</dbReference>
<dbReference type="GO" id="GO:0007165">
    <property type="term" value="P:signal transduction"/>
    <property type="evidence" value="ECO:0007669"/>
    <property type="project" value="InterPro"/>
</dbReference>
<keyword evidence="4" id="KW-1185">Reference proteome</keyword>
<dbReference type="InterPro" id="IPR002182">
    <property type="entry name" value="NB-ARC"/>
</dbReference>
<dbReference type="OrthoDB" id="25838at2759"/>
<dbReference type="SMART" id="SM00367">
    <property type="entry name" value="LRR_CC"/>
    <property type="match status" value="12"/>
</dbReference>
<feature type="domain" description="TIR" evidence="2">
    <location>
        <begin position="190"/>
        <end position="359"/>
    </location>
</feature>
<reference evidence="3" key="1">
    <citation type="submission" date="2021-08" db="EMBL/GenBank/DDBJ databases">
        <title>WGS assembly of Ceratopteris richardii.</title>
        <authorList>
            <person name="Marchant D.B."/>
            <person name="Chen G."/>
            <person name="Jenkins J."/>
            <person name="Shu S."/>
            <person name="Leebens-Mack J."/>
            <person name="Grimwood J."/>
            <person name="Schmutz J."/>
            <person name="Soltis P."/>
            <person name="Soltis D."/>
            <person name="Chen Z.-H."/>
        </authorList>
    </citation>
    <scope>NUCLEOTIDE SEQUENCE</scope>
    <source>
        <strain evidence="3">Whitten #5841</strain>
        <tissue evidence="3">Leaf</tissue>
    </source>
</reference>
<dbReference type="InterPro" id="IPR000157">
    <property type="entry name" value="TIR_dom"/>
</dbReference>
<evidence type="ECO:0000313" key="3">
    <source>
        <dbReference type="EMBL" id="KAH7430650.1"/>
    </source>
</evidence>
<comment type="caution">
    <text evidence="3">The sequence shown here is derived from an EMBL/GenBank/DDBJ whole genome shotgun (WGS) entry which is preliminary data.</text>
</comment>
<sequence length="2014" mass="227086">MSQEYDVFICYRGLDTKRSFVSVLSGMLMSKGITCFVDYQVSYGADVRTSILAAIQSSKVYIIILSPNFASSKWCLEELVQIMSSVTGISKPPRKVIPVCYNVEYSVVLEQGEYTSFDLSKVKRSSDDERNRWSKALKDVGHFSGMYYDSKTTFLWETLEVIVAKVQAFLNPHTFIVDQGRRMPISWECAHYDVFICHWREDTQHNVVSVLRGMLLSKGITLFVAGYRQNDGVSESDTEIVNAIHNSKICVIFLSKNFASSKRCLDEVVHIMNRQGSPGTYTSPKQTVIPIFFDVEPLTVRRGALYGLDKVEETTYQERERWARALRDLSYMRGFEYNSTTTFQWDALYDIAKEVEASAKEVRPYTDGSTSGILYTNIINQVFQELERQEKPEDFFLVGVYGGTKSEFANSLVGTLRRRFDRVYRPSNVTEKDYKQDRVSNIVLNMCSDLIELSDDVIGCQEILRKQRCLVVLDDLGTDINDIKKLLEEMKSIFRNRSLVVLIGQSHQILHELNVHKFINLLTLEDKGDFLNICYTHKDGVSEVFLNQLTETFDMLGLDVRLLNEEEIISNGAYLEDAKVIVCIISKSFSISDFKKLSTNAVIPSNVVYVSYGSYPTDEIIPKPFFKMEVDFDRAEFSRIEFKVMVNKVLRTINQRLEGIIRSIDFPVGLAQRSTDIGCSILDCVSRSEKSLQCFGLVGMGGVGKSTLAVSIFNKIQRKFEMSCFIFNIRAKVQDEGVWGLIAVQKEILASLLKQTDNVKINNVLHGERLLSSKLKNISALIVLDDLDDTAHLNTLYKPLRSSLGPKSVVIITTRNVGILRLAQPTESFDIESLDKSMSKWLFYWHAFLRPMPPAYLEEVSQTVIEACNGLPLSLKVIASHLYCETDISCWEEISNYRLFSDIFNKLRISFDSLDGNQKDAFLDVCCFLINEDEGFACTVLEAIYNKGRTYLDILKDRCLISIIADDNDERVGRIQMHDQHRAMGKRIIRQERRDRAWDEETANDILQDEMACSSLRGLLVWTHIPISVKASDCKSLSQLRILLVEDDNRHGVTEGESLGPVKFFNDVHCGQLRWLRWEKAPFQQLPHGLCSINIRVLELPFSEIIELPTALLPNLQHLDVKYCQNLIGLGSSIGRLTDLKYLNLMKCTSMNSFPKDMESLLSLELLNLNACSRLTTLSFLPTSLRTLSLEMDEKEPGSLESVKDAWLPNLRELSITYCPRLTRFAFDSTSLERLDFTGCSGLVEFNSKGLWSLEHLNLKGCSCLTTLSFIPTNLRRLTLEMDEKDPGSLESVKDTSLPNLEELSITHCPKLRRFALAWTSLQRLDLTGCSGLVEFECKGLSSLEHLSLNGCSSVTTVSVLPTTLRILSLEMYKQQPGRLEIVEDSSQTNLEELFIKYCPKLMRLRLESTSLQRLDLSGCSGLKELHCKGFLSLKHLNLSACSCLDTLSFLPTTLRTLTLEMDENEPGSLKHVEDASLPNLEDLSIKYCPKMTSLALESTSLNRLDLTGCRGLMDLDCNGFSSLKYLNLSGCSCLYTLSCLPTTLRTLTLEMNENEPGNLKHVEHASLPSLEDLSITYCPKLTHFALKSTSLNRLDLTGCRGLMNLDCNGFSSLKHLNLSGCSCLYTLSCLPTTLRTLTLEIDEIESGSLKYVEDASLPNLEDLSITYCLNLTRFALQSTSLKRLDLTGCRRLMHLDCNGFSSLKHLNLSGCSWLHTLPFLPTTLRTLTLEMDENEPGNLEIVEYASLPNLDDISITYCPKFTRLALESTSLNRLDLTGCRGLMDLDCNGFLSLKHLKLSSCSCLDTLSFLPTTLRTLTLEMDENEPGSLKHVEDASLPNLEDLSIKYCPKMTSLALESTSLNRLDLTGCRGLMDLDCNGFSSLKHLNLSGCSWLHTLPFLPTTLRTLTLEMDENEPGNLQIVEYASLPNLEDISITYCPKFTRLALESTSLNRLDLTGCRGLMDLDCNGSLETKGFLPLTISVERGFLEGSFGVADLDNKLNWVLAELDNKLP</sequence>
<evidence type="ECO:0000313" key="4">
    <source>
        <dbReference type="Proteomes" id="UP000825935"/>
    </source>
</evidence>
<dbReference type="InterPro" id="IPR042197">
    <property type="entry name" value="Apaf_helical"/>
</dbReference>
<dbReference type="Gene3D" id="3.40.50.300">
    <property type="entry name" value="P-loop containing nucleotide triphosphate hydrolases"/>
    <property type="match status" value="1"/>
</dbReference>
<dbReference type="Gene3D" id="1.10.8.430">
    <property type="entry name" value="Helical domain of apoptotic protease-activating factors"/>
    <property type="match status" value="1"/>
</dbReference>
<dbReference type="PROSITE" id="PS50104">
    <property type="entry name" value="TIR"/>
    <property type="match status" value="2"/>
</dbReference>
<evidence type="ECO:0000256" key="1">
    <source>
        <dbReference type="ARBA" id="ARBA00022528"/>
    </source>
</evidence>
<name>A0A8T2U7W6_CERRI</name>
<dbReference type="SUPFAM" id="SSF52058">
    <property type="entry name" value="L domain-like"/>
    <property type="match status" value="2"/>
</dbReference>
<dbReference type="SUPFAM" id="SSF52200">
    <property type="entry name" value="Toll/Interleukin receptor TIR domain"/>
    <property type="match status" value="2"/>
</dbReference>
<dbReference type="PRINTS" id="PR00364">
    <property type="entry name" value="DISEASERSIST"/>
</dbReference>
<dbReference type="Gene3D" id="3.80.10.10">
    <property type="entry name" value="Ribonuclease Inhibitor"/>
    <property type="match status" value="6"/>
</dbReference>
<dbReference type="EMBL" id="CM035413">
    <property type="protein sequence ID" value="KAH7430650.1"/>
    <property type="molecule type" value="Genomic_DNA"/>
</dbReference>
<dbReference type="SMART" id="SM00255">
    <property type="entry name" value="TIR"/>
    <property type="match status" value="2"/>
</dbReference>
<dbReference type="Proteomes" id="UP000825935">
    <property type="component" value="Chromosome 8"/>
</dbReference>
<dbReference type="Pfam" id="PF01582">
    <property type="entry name" value="TIR"/>
    <property type="match status" value="2"/>
</dbReference>
<dbReference type="GO" id="GO:0043531">
    <property type="term" value="F:ADP binding"/>
    <property type="evidence" value="ECO:0007669"/>
    <property type="project" value="InterPro"/>
</dbReference>
<proteinExistence type="predicted"/>
<dbReference type="Pfam" id="PF00931">
    <property type="entry name" value="NB-ARC"/>
    <property type="match status" value="1"/>
</dbReference>
<protein>
    <recommendedName>
        <fullName evidence="2">TIR domain-containing protein</fullName>
    </recommendedName>
</protein>
<keyword evidence="1" id="KW-0934">Plastid</keyword>
<evidence type="ECO:0000259" key="2">
    <source>
        <dbReference type="PROSITE" id="PS50104"/>
    </source>
</evidence>
<dbReference type="Gene3D" id="3.40.50.10140">
    <property type="entry name" value="Toll/interleukin-1 receptor homology (TIR) domain"/>
    <property type="match status" value="2"/>
</dbReference>
<dbReference type="PANTHER" id="PTHR11017">
    <property type="entry name" value="LEUCINE-RICH REPEAT-CONTAINING PROTEIN"/>
    <property type="match status" value="1"/>
</dbReference>
<dbReference type="PANTHER" id="PTHR11017:SF385">
    <property type="entry name" value="DISEASE RESISTANCE PROTEIN (TIR-NBS-LRR CLASS)-RELATED"/>
    <property type="match status" value="1"/>
</dbReference>
<dbReference type="GO" id="GO:0006952">
    <property type="term" value="P:defense response"/>
    <property type="evidence" value="ECO:0007669"/>
    <property type="project" value="InterPro"/>
</dbReference>
<dbReference type="SUPFAM" id="SSF52047">
    <property type="entry name" value="RNI-like"/>
    <property type="match status" value="1"/>
</dbReference>
<dbReference type="SUPFAM" id="SSF52540">
    <property type="entry name" value="P-loop containing nucleoside triphosphate hydrolases"/>
    <property type="match status" value="2"/>
</dbReference>
<dbReference type="InterPro" id="IPR035897">
    <property type="entry name" value="Toll_tir_struct_dom_sf"/>
</dbReference>
<organism evidence="3 4">
    <name type="scientific">Ceratopteris richardii</name>
    <name type="common">Triangle waterfern</name>
    <dbReference type="NCBI Taxonomy" id="49495"/>
    <lineage>
        <taxon>Eukaryota</taxon>
        <taxon>Viridiplantae</taxon>
        <taxon>Streptophyta</taxon>
        <taxon>Embryophyta</taxon>
        <taxon>Tracheophyta</taxon>
        <taxon>Polypodiopsida</taxon>
        <taxon>Polypodiidae</taxon>
        <taxon>Polypodiales</taxon>
        <taxon>Pteridineae</taxon>
        <taxon>Pteridaceae</taxon>
        <taxon>Parkerioideae</taxon>
        <taxon>Ceratopteris</taxon>
    </lineage>
</organism>
<dbReference type="OMA" id="RGCNDFV"/>
<dbReference type="InterPro" id="IPR006553">
    <property type="entry name" value="Leu-rich_rpt_Cys-con_subtyp"/>
</dbReference>
<gene>
    <name evidence="3" type="ORF">KP509_08G007600</name>
</gene>
<dbReference type="InterPro" id="IPR027417">
    <property type="entry name" value="P-loop_NTPase"/>
</dbReference>
<feature type="domain" description="TIR" evidence="2">
    <location>
        <begin position="3"/>
        <end position="170"/>
    </location>
</feature>
<keyword evidence="1" id="KW-0150">Chloroplast</keyword>
<accession>A0A8T2U7W6</accession>